<gene>
    <name evidence="1" type="ORF">EV182_003895</name>
</gene>
<proteinExistence type="predicted"/>
<reference evidence="1" key="1">
    <citation type="submission" date="2022-06" db="EMBL/GenBank/DDBJ databases">
        <title>Phylogenomic reconstructions and comparative analyses of Kickxellomycotina fungi.</title>
        <authorList>
            <person name="Reynolds N.K."/>
            <person name="Stajich J.E."/>
            <person name="Barry K."/>
            <person name="Grigoriev I.V."/>
            <person name="Crous P."/>
            <person name="Smith M.E."/>
        </authorList>
    </citation>
    <scope>NUCLEOTIDE SEQUENCE</scope>
    <source>
        <strain evidence="1">RSA 2271</strain>
    </source>
</reference>
<keyword evidence="2" id="KW-1185">Reference proteome</keyword>
<organism evidence="1 2">
    <name type="scientific">Spiromyces aspiralis</name>
    <dbReference type="NCBI Taxonomy" id="68401"/>
    <lineage>
        <taxon>Eukaryota</taxon>
        <taxon>Fungi</taxon>
        <taxon>Fungi incertae sedis</taxon>
        <taxon>Zoopagomycota</taxon>
        <taxon>Kickxellomycotina</taxon>
        <taxon>Kickxellomycetes</taxon>
        <taxon>Kickxellales</taxon>
        <taxon>Kickxellaceae</taxon>
        <taxon>Spiromyces</taxon>
    </lineage>
</organism>
<sequence>MSGPTAAAAVSRQQHRLLAVRNFAILFPFLAVLILGTLFRVASPGATGILAATPAPTLSIPPPPPFLANKRNILNRYFAKVAWGWTSLLFAPFLAFIYSYGVPAQRRPYAVATAAARYVLATLYWYALTQWAFGPSVFDRVYMYTGGYCKFSSPDKSLTGIVTTTTSQQCRRLGGSWTGGFDISGHCFLLIHSALFLWEETIRPYCAFRKYAVPASTRSGRGTAKIPGGPLFSGLVMAIITLLGLWMLVLFGTAMYFHKTSELVVGTLFGVAYWVGVYFVLLPRLAFHSEPGLVVGAREVSQTD</sequence>
<dbReference type="Proteomes" id="UP001145114">
    <property type="component" value="Unassembled WGS sequence"/>
</dbReference>
<accession>A0ACC1HD73</accession>
<dbReference type="EMBL" id="JAMZIH010006235">
    <property type="protein sequence ID" value="KAJ1674132.1"/>
    <property type="molecule type" value="Genomic_DNA"/>
</dbReference>
<comment type="caution">
    <text evidence="1">The sequence shown here is derived from an EMBL/GenBank/DDBJ whole genome shotgun (WGS) entry which is preliminary data.</text>
</comment>
<evidence type="ECO:0000313" key="2">
    <source>
        <dbReference type="Proteomes" id="UP001145114"/>
    </source>
</evidence>
<name>A0ACC1HD73_9FUNG</name>
<evidence type="ECO:0000313" key="1">
    <source>
        <dbReference type="EMBL" id="KAJ1674132.1"/>
    </source>
</evidence>
<protein>
    <submittedName>
        <fullName evidence="1">Uncharacterized protein</fullName>
    </submittedName>
</protein>